<dbReference type="GO" id="GO:0006508">
    <property type="term" value="P:proteolysis"/>
    <property type="evidence" value="ECO:0007669"/>
    <property type="project" value="UniProtKB-KW"/>
</dbReference>
<dbReference type="Pfam" id="PF04586">
    <property type="entry name" value="Peptidase_S78"/>
    <property type="match status" value="1"/>
</dbReference>
<feature type="domain" description="Prohead serine protease" evidence="4">
    <location>
        <begin position="41"/>
        <end position="159"/>
    </location>
</feature>
<proteinExistence type="predicted"/>
<accession>A0A3E2N2G4</accession>
<keyword evidence="3" id="KW-0378">Hydrolase</keyword>
<evidence type="ECO:0000259" key="4">
    <source>
        <dbReference type="Pfam" id="PF04586"/>
    </source>
</evidence>
<evidence type="ECO:0000256" key="3">
    <source>
        <dbReference type="ARBA" id="ARBA00022801"/>
    </source>
</evidence>
<evidence type="ECO:0000313" key="6">
    <source>
        <dbReference type="Proteomes" id="UP000257451"/>
    </source>
</evidence>
<reference evidence="5 6" key="1">
    <citation type="journal article" date="2018" name="Sci. Rep.">
        <title>Extensive genomic diversity among Mycobacterium marinum strains revealed by whole genome sequencing.</title>
        <authorList>
            <person name="Das S."/>
            <person name="Pettersson B.M."/>
            <person name="Behra P.R."/>
            <person name="Mallick A."/>
            <person name="Cheramie M."/>
            <person name="Ramesh M."/>
            <person name="Shirreff L."/>
            <person name="DuCote T."/>
            <person name="Dasgupta S."/>
            <person name="Ennis D.G."/>
            <person name="Kirsebom L.A."/>
        </authorList>
    </citation>
    <scope>NUCLEOTIDE SEQUENCE [LARGE SCALE GENOMIC DNA]</scope>
    <source>
        <strain evidence="5 6">Davis1</strain>
    </source>
</reference>
<name>A0A3E2N2G4_MYCMR</name>
<dbReference type="GO" id="GO:0008233">
    <property type="term" value="F:peptidase activity"/>
    <property type="evidence" value="ECO:0007669"/>
    <property type="project" value="UniProtKB-KW"/>
</dbReference>
<dbReference type="NCBIfam" id="TIGR01543">
    <property type="entry name" value="proheadase_HK97"/>
    <property type="match status" value="1"/>
</dbReference>
<dbReference type="AlphaFoldDB" id="A0A3E2N2G4"/>
<dbReference type="Proteomes" id="UP000257451">
    <property type="component" value="Unassembled WGS sequence"/>
</dbReference>
<comment type="caution">
    <text evidence="5">The sequence shown here is derived from an EMBL/GenBank/DDBJ whole genome shotgun (WGS) entry which is preliminary data.</text>
</comment>
<evidence type="ECO:0000256" key="1">
    <source>
        <dbReference type="ARBA" id="ARBA00022612"/>
    </source>
</evidence>
<dbReference type="InterPro" id="IPR054613">
    <property type="entry name" value="Peptidase_S78_dom"/>
</dbReference>
<sequence>MGDAVGTILFRNAELTPGAGRTVFGTVVPYNQEITVRDFDGEYRERFAAGAFQRSISERGHKLKLLVSHDARTRYPVGRAVELREEPHGLYAAFDIAATRDGDEALANINAGVVDSFSVGFRPIRDRREGDVVVRVEAALLEVSLTGVPAYPGAEIAGVRSQSLVIPRSVAEARLDLMKW</sequence>
<keyword evidence="2 5" id="KW-0645">Protease</keyword>
<evidence type="ECO:0000313" key="5">
    <source>
        <dbReference type="EMBL" id="RFZ47548.1"/>
    </source>
</evidence>
<organism evidence="5 6">
    <name type="scientific">Mycobacterium marinum</name>
    <dbReference type="NCBI Taxonomy" id="1781"/>
    <lineage>
        <taxon>Bacteria</taxon>
        <taxon>Bacillati</taxon>
        <taxon>Actinomycetota</taxon>
        <taxon>Actinomycetes</taxon>
        <taxon>Mycobacteriales</taxon>
        <taxon>Mycobacteriaceae</taxon>
        <taxon>Mycobacterium</taxon>
        <taxon>Mycobacterium ulcerans group</taxon>
    </lineage>
</organism>
<dbReference type="InterPro" id="IPR006433">
    <property type="entry name" value="Prohead_protease"/>
</dbReference>
<keyword evidence="1" id="KW-1188">Viral release from host cell</keyword>
<evidence type="ECO:0000256" key="2">
    <source>
        <dbReference type="ARBA" id="ARBA00022670"/>
    </source>
</evidence>
<gene>
    <name evidence="5" type="ORF">DAVIS_00260</name>
</gene>
<protein>
    <submittedName>
        <fullName evidence="5">Caudovirus prohead protease</fullName>
    </submittedName>
</protein>
<dbReference type="EMBL" id="PEDF01000013">
    <property type="protein sequence ID" value="RFZ47548.1"/>
    <property type="molecule type" value="Genomic_DNA"/>
</dbReference>